<gene>
    <name evidence="2" type="ORF">HNQ52_002388</name>
</gene>
<feature type="transmembrane region" description="Helical" evidence="1">
    <location>
        <begin position="52"/>
        <end position="71"/>
    </location>
</feature>
<accession>A0A7W8G1G4</accession>
<protein>
    <recommendedName>
        <fullName evidence="4">DUF3379 domain-containing protein</fullName>
    </recommendedName>
</protein>
<evidence type="ECO:0000313" key="2">
    <source>
        <dbReference type="EMBL" id="MBB5208838.1"/>
    </source>
</evidence>
<name>A0A7W8G1G4_9GAMM</name>
<evidence type="ECO:0000256" key="1">
    <source>
        <dbReference type="SAM" id="Phobius"/>
    </source>
</evidence>
<dbReference type="AlphaFoldDB" id="A0A7W8G1G4"/>
<evidence type="ECO:0008006" key="4">
    <source>
        <dbReference type="Google" id="ProtNLM"/>
    </source>
</evidence>
<dbReference type="EMBL" id="JACHHP010000004">
    <property type="protein sequence ID" value="MBB5208838.1"/>
    <property type="molecule type" value="Genomic_DNA"/>
</dbReference>
<comment type="caution">
    <text evidence="2">The sequence shown here is derived from an EMBL/GenBank/DDBJ whole genome shotgun (WGS) entry which is preliminary data.</text>
</comment>
<keyword evidence="1" id="KW-0812">Transmembrane</keyword>
<dbReference type="RefSeq" id="WP_183961388.1">
    <property type="nucleotide sequence ID" value="NZ_JACHHP010000004.1"/>
</dbReference>
<evidence type="ECO:0000313" key="3">
    <source>
        <dbReference type="Proteomes" id="UP000521199"/>
    </source>
</evidence>
<organism evidence="2 3">
    <name type="scientific">Chiayiivirga flava</name>
    <dbReference type="NCBI Taxonomy" id="659595"/>
    <lineage>
        <taxon>Bacteria</taxon>
        <taxon>Pseudomonadati</taxon>
        <taxon>Pseudomonadota</taxon>
        <taxon>Gammaproteobacteria</taxon>
        <taxon>Lysobacterales</taxon>
        <taxon>Lysobacteraceae</taxon>
        <taxon>Chiayiivirga</taxon>
    </lineage>
</organism>
<keyword evidence="1" id="KW-0472">Membrane</keyword>
<reference evidence="2 3" key="1">
    <citation type="submission" date="2020-08" db="EMBL/GenBank/DDBJ databases">
        <title>Genomic Encyclopedia of Type Strains, Phase IV (KMG-IV): sequencing the most valuable type-strain genomes for metagenomic binning, comparative biology and taxonomic classification.</title>
        <authorList>
            <person name="Goeker M."/>
        </authorList>
    </citation>
    <scope>NUCLEOTIDE SEQUENCE [LARGE SCALE GENOMIC DNA]</scope>
    <source>
        <strain evidence="2 3">DSM 24163</strain>
    </source>
</reference>
<keyword evidence="3" id="KW-1185">Reference proteome</keyword>
<proteinExistence type="predicted"/>
<keyword evidence="1" id="KW-1133">Transmembrane helix</keyword>
<dbReference type="Proteomes" id="UP000521199">
    <property type="component" value="Unassembled WGS sequence"/>
</dbReference>
<sequence length="156" mass="17413">MSKTPFDDDLSLRRALRALPPERDPAHDLWPGIAGRLPPRAARTRRRWRMPLAFAAAAALALVAVLALRVAPLPSPAPRNDLVQREADAISREYTAAFAQFGPLPPPLQPAADELDRSAWAIQQALREQPDATFLLTRLRSTYDQRLRLSQRHALS</sequence>